<evidence type="ECO:0000313" key="3">
    <source>
        <dbReference type="Proteomes" id="UP001501757"/>
    </source>
</evidence>
<evidence type="ECO:0000313" key="2">
    <source>
        <dbReference type="EMBL" id="GAA0374925.1"/>
    </source>
</evidence>
<name>A0ABN0XWK8_9ALTE</name>
<sequence length="653" mass="74632">MIEWIEKFMLYFSPTFWPWPIALLATLLVIVFSTASYWFLNTGGCWSRSEGLFRSKSKFLNYSLAFILPIMTGIGVLLTLVPIHVPYAIYLKSGSHPYSFDPTSKSRWDGELEEWKAQAKKAGLSPIDLQPYVDRALQYLNNNYANRAWDRENIGNAHIFIEAIEQSFSSEIEENPNLKPWIQHFPRWVIESIEISMLKAITLTKNVRAYTVEAHPRTTPSGHAWTGIDAYLSVPSLVTSPISAIHADATVQQIGDMPMIIGRPFVRIDSTTSSSIKLKPIIQVRWPSPEDKLKIEVYVNGKNMGHQYIYAKDITPPGEKIHVLEPFNVDEKPTDIKLIAKFQNYESNHSAFLIGEKARVALSLQGFDDQFKHTLELFSECSNSKTTNFTAYYHNSLEVSDFTFFNDGMRDVNIILTDDYGMWFFPEGIIEKNRKKFMNASKSAMRVVPKEAYENGIYLKATRSNLGTPGIFSLFKTPFLFDENQHFFVDIKTEALSYISGYRLPRWDYSRMDRNTVRPLLSKWTLRKEDGTPQSVYHLAVNPDRQGLYLKKDSNGMCLPTKPESYDSGRFFPVWFEILKAIKNTSVQPLSNLPVESQSRLMEPVFALDAQTQTRLRAEKILPGVAITLIGIILHFLIAVYGVLSVRKLVSDK</sequence>
<gene>
    <name evidence="2" type="ORF">GCM10009092_43950</name>
</gene>
<feature type="transmembrane region" description="Helical" evidence="1">
    <location>
        <begin position="16"/>
        <end position="39"/>
    </location>
</feature>
<feature type="transmembrane region" description="Helical" evidence="1">
    <location>
        <begin position="621"/>
        <end position="644"/>
    </location>
</feature>
<feature type="transmembrane region" description="Helical" evidence="1">
    <location>
        <begin position="59"/>
        <end position="83"/>
    </location>
</feature>
<evidence type="ECO:0000256" key="1">
    <source>
        <dbReference type="SAM" id="Phobius"/>
    </source>
</evidence>
<keyword evidence="1" id="KW-0812">Transmembrane</keyword>
<dbReference type="RefSeq" id="WP_343847522.1">
    <property type="nucleotide sequence ID" value="NZ_BAAAEI010000031.1"/>
</dbReference>
<keyword evidence="1" id="KW-0472">Membrane</keyword>
<dbReference type="Proteomes" id="UP001501757">
    <property type="component" value="Unassembled WGS sequence"/>
</dbReference>
<accession>A0ABN0XWK8</accession>
<proteinExistence type="predicted"/>
<keyword evidence="1" id="KW-1133">Transmembrane helix</keyword>
<comment type="caution">
    <text evidence="2">The sequence shown here is derived from an EMBL/GenBank/DDBJ whole genome shotgun (WGS) entry which is preliminary data.</text>
</comment>
<dbReference type="EMBL" id="BAAAEI010000031">
    <property type="protein sequence ID" value="GAA0374925.1"/>
    <property type="molecule type" value="Genomic_DNA"/>
</dbReference>
<keyword evidence="3" id="KW-1185">Reference proteome</keyword>
<organism evidence="2 3">
    <name type="scientific">Bowmanella denitrificans</name>
    <dbReference type="NCBI Taxonomy" id="366582"/>
    <lineage>
        <taxon>Bacteria</taxon>
        <taxon>Pseudomonadati</taxon>
        <taxon>Pseudomonadota</taxon>
        <taxon>Gammaproteobacteria</taxon>
        <taxon>Alteromonadales</taxon>
        <taxon>Alteromonadaceae</taxon>
        <taxon>Bowmanella</taxon>
    </lineage>
</organism>
<protein>
    <recommendedName>
        <fullName evidence="4">Aerotolerance regulator N-terminal domain-containing protein</fullName>
    </recommendedName>
</protein>
<evidence type="ECO:0008006" key="4">
    <source>
        <dbReference type="Google" id="ProtNLM"/>
    </source>
</evidence>
<reference evidence="2 3" key="1">
    <citation type="journal article" date="2019" name="Int. J. Syst. Evol. Microbiol.">
        <title>The Global Catalogue of Microorganisms (GCM) 10K type strain sequencing project: providing services to taxonomists for standard genome sequencing and annotation.</title>
        <authorList>
            <consortium name="The Broad Institute Genomics Platform"/>
            <consortium name="The Broad Institute Genome Sequencing Center for Infectious Disease"/>
            <person name="Wu L."/>
            <person name="Ma J."/>
        </authorList>
    </citation>
    <scope>NUCLEOTIDE SEQUENCE [LARGE SCALE GENOMIC DNA]</scope>
    <source>
        <strain evidence="2 3">JCM 13378</strain>
    </source>
</reference>